<gene>
    <name evidence="3" type="ORF">EHE19_010145</name>
</gene>
<evidence type="ECO:0000313" key="3">
    <source>
        <dbReference type="EMBL" id="QNU65304.1"/>
    </source>
</evidence>
<dbReference type="InterPro" id="IPR038765">
    <property type="entry name" value="Papain-like_cys_pep_sf"/>
</dbReference>
<reference evidence="3 4" key="1">
    <citation type="submission" date="2020-09" db="EMBL/GenBank/DDBJ databases">
        <title>Characterization and genome sequencing of Ruminiclostridium sp. nov. MA18.</title>
        <authorList>
            <person name="Rettenmaier R."/>
            <person name="Kowollik M.-L."/>
            <person name="Liebl W."/>
            <person name="Zverlov V."/>
        </authorList>
    </citation>
    <scope>NUCLEOTIDE SEQUENCE [LARGE SCALE GENOMIC DNA]</scope>
    <source>
        <strain evidence="3 4">MA18</strain>
    </source>
</reference>
<dbReference type="EMBL" id="CP061336">
    <property type="protein sequence ID" value="QNU65304.1"/>
    <property type="molecule type" value="Genomic_DNA"/>
</dbReference>
<feature type="domain" description="Transglutaminase-like" evidence="2">
    <location>
        <begin position="385"/>
        <end position="455"/>
    </location>
</feature>
<dbReference type="SMART" id="SM00460">
    <property type="entry name" value="TGc"/>
    <property type="match status" value="1"/>
</dbReference>
<dbReference type="KEGG" id="rher:EHE19_010145"/>
<feature type="transmembrane region" description="Helical" evidence="1">
    <location>
        <begin position="518"/>
        <end position="545"/>
    </location>
</feature>
<accession>A0A7H1VIU2</accession>
<keyword evidence="4" id="KW-1185">Reference proteome</keyword>
<proteinExistence type="predicted"/>
<name>A0A7H1VIU2_9FIRM</name>
<evidence type="ECO:0000259" key="2">
    <source>
        <dbReference type="SMART" id="SM00460"/>
    </source>
</evidence>
<dbReference type="Gene3D" id="3.10.620.30">
    <property type="match status" value="1"/>
</dbReference>
<dbReference type="Proteomes" id="UP000306409">
    <property type="component" value="Chromosome"/>
</dbReference>
<dbReference type="InterPro" id="IPR052901">
    <property type="entry name" value="Bact_TGase-like"/>
</dbReference>
<dbReference type="SUPFAM" id="SSF54001">
    <property type="entry name" value="Cysteine proteinases"/>
    <property type="match status" value="1"/>
</dbReference>
<evidence type="ECO:0000313" key="4">
    <source>
        <dbReference type="Proteomes" id="UP000306409"/>
    </source>
</evidence>
<dbReference type="PANTHER" id="PTHR42736:SF1">
    <property type="entry name" value="PROTEIN-GLUTAMINE GAMMA-GLUTAMYLTRANSFERASE"/>
    <property type="match status" value="1"/>
</dbReference>
<dbReference type="AlphaFoldDB" id="A0A7H1VIU2"/>
<dbReference type="RefSeq" id="WP_190530254.1">
    <property type="nucleotide sequence ID" value="NZ_CP061336.1"/>
</dbReference>
<dbReference type="PANTHER" id="PTHR42736">
    <property type="entry name" value="PROTEIN-GLUTAMINE GAMMA-GLUTAMYLTRANSFERASE"/>
    <property type="match status" value="1"/>
</dbReference>
<dbReference type="InterPro" id="IPR002931">
    <property type="entry name" value="Transglutaminase-like"/>
</dbReference>
<keyword evidence="1" id="KW-0472">Membrane</keyword>
<feature type="transmembrane region" description="Helical" evidence="1">
    <location>
        <begin position="15"/>
        <end position="35"/>
    </location>
</feature>
<protein>
    <submittedName>
        <fullName evidence="3">Transglutaminase domain-containing protein</fullName>
    </submittedName>
</protein>
<sequence>MKRSLQSSYDIGNKLLYLICILPICLFVIAFSLSLPINDKRIEFPWLDSKLDFAISYFVDNERSDFEYFSFKATGFGKKGRLGGNIKLSKTHVMNVKSESSKLYLKASSKAFYNGYSWYDNDNQLTQLGVSNNNYSMQINQDAEEFINGIYIETGMNQNDKIFKPSKAEIEFVNLKTKSIFAPLKVNNINFRNFQTLFVDNEQIISSSGKQQKGFSYSLEYNNLILNSDEFKNILRRSEKGYYRKLLNSYIKDDLANSALEILKQNKPLYIDMESFPIDNKIVSESNLVTNRIDWEPVNISKKRILETKELSDLIIKADEIYKRYTQIPYFIPQRVSQLAHDLTKDFDNNYDKAKAIETYLSSTYKYTLSPGNIPRDRDFVDYFLFEGKKGYCTYYASAMAIMLRCIGIPARYVEGYVMPPLATNGVYKVTNEQAHAWVEVYFEGFGWIPFEPTASYVSRMYYDTTITSQSYDDTMRNSGYSSYLEYLEMMERNKNNSNISYDNSESNTVVDNTTNNVLFVLIIIAIVIGIILLTFISLVSLNTIKSYLKIRRIKKAEPNTAVLLAYNYILKILKTQNISYYPGETPNQFGLRVEKRLDFKGYSYNKTDFIKISSHYVAARYSKTLLTIHEQEAMLEFISTLLSITYERMGKLKYIITRYVLGKL</sequence>
<keyword evidence="1" id="KW-0812">Transmembrane</keyword>
<organism evidence="3 4">
    <name type="scientific">Ruminiclostridium herbifermentans</name>
    <dbReference type="NCBI Taxonomy" id="2488810"/>
    <lineage>
        <taxon>Bacteria</taxon>
        <taxon>Bacillati</taxon>
        <taxon>Bacillota</taxon>
        <taxon>Clostridia</taxon>
        <taxon>Eubacteriales</taxon>
        <taxon>Oscillospiraceae</taxon>
        <taxon>Ruminiclostridium</taxon>
    </lineage>
</organism>
<keyword evidence="1" id="KW-1133">Transmembrane helix</keyword>
<evidence type="ECO:0000256" key="1">
    <source>
        <dbReference type="SAM" id="Phobius"/>
    </source>
</evidence>
<dbReference type="Pfam" id="PF01841">
    <property type="entry name" value="Transglut_core"/>
    <property type="match status" value="1"/>
</dbReference>